<dbReference type="GO" id="GO:0016020">
    <property type="term" value="C:membrane"/>
    <property type="evidence" value="ECO:0007669"/>
    <property type="project" value="UniProtKB-SubCell"/>
</dbReference>
<evidence type="ECO:0000256" key="4">
    <source>
        <dbReference type="ARBA" id="ARBA00023136"/>
    </source>
</evidence>
<evidence type="ECO:0000256" key="3">
    <source>
        <dbReference type="ARBA" id="ARBA00022989"/>
    </source>
</evidence>
<evidence type="ECO:0000256" key="5">
    <source>
        <dbReference type="SAM" id="Phobius"/>
    </source>
</evidence>
<evidence type="ECO:0000259" key="6">
    <source>
        <dbReference type="Pfam" id="PF06271"/>
    </source>
</evidence>
<feature type="transmembrane region" description="Helical" evidence="5">
    <location>
        <begin position="14"/>
        <end position="35"/>
    </location>
</feature>
<keyword evidence="3 5" id="KW-1133">Transmembrane helix</keyword>
<protein>
    <submittedName>
        <fullName evidence="7">Uncharacterized protein conserved in archaea</fullName>
    </submittedName>
</protein>
<organism evidence="7 8">
    <name type="scientific">Lactococcus lactis subsp. lactis</name>
    <name type="common">Streptococcus lactis</name>
    <dbReference type="NCBI Taxonomy" id="1360"/>
    <lineage>
        <taxon>Bacteria</taxon>
        <taxon>Bacillati</taxon>
        <taxon>Bacillota</taxon>
        <taxon>Bacilli</taxon>
        <taxon>Lactobacillales</taxon>
        <taxon>Streptococcaceae</taxon>
        <taxon>Lactococcus</taxon>
    </lineage>
</organism>
<evidence type="ECO:0000256" key="2">
    <source>
        <dbReference type="ARBA" id="ARBA00022692"/>
    </source>
</evidence>
<gene>
    <name evidence="7" type="ORF">JCM5805K_0562</name>
</gene>
<name>A0A0B8QZP5_LACLL</name>
<keyword evidence="4 5" id="KW-0472">Membrane</keyword>
<comment type="caution">
    <text evidence="7">The sequence shown here is derived from an EMBL/GenBank/DDBJ whole genome shotgun (WGS) entry which is preliminary data.</text>
</comment>
<dbReference type="Proteomes" id="UP000031847">
    <property type="component" value="Unassembled WGS sequence"/>
</dbReference>
<evidence type="ECO:0000313" key="8">
    <source>
        <dbReference type="Proteomes" id="UP000031847"/>
    </source>
</evidence>
<accession>A0A0B8QZP5</accession>
<dbReference type="Pfam" id="PF06271">
    <property type="entry name" value="RDD"/>
    <property type="match status" value="1"/>
</dbReference>
<evidence type="ECO:0000313" key="7">
    <source>
        <dbReference type="EMBL" id="GAM79454.1"/>
    </source>
</evidence>
<dbReference type="AlphaFoldDB" id="A0A0B8QZP5"/>
<dbReference type="InterPro" id="IPR010432">
    <property type="entry name" value="RDD"/>
</dbReference>
<dbReference type="EMBL" id="BBSI01000015">
    <property type="protein sequence ID" value="GAM79454.1"/>
    <property type="molecule type" value="Genomic_DNA"/>
</dbReference>
<feature type="transmembrane region" description="Helical" evidence="5">
    <location>
        <begin position="96"/>
        <end position="117"/>
    </location>
</feature>
<keyword evidence="2 5" id="KW-0812">Transmembrane</keyword>
<feature type="domain" description="RDD" evidence="6">
    <location>
        <begin position="10"/>
        <end position="127"/>
    </location>
</feature>
<evidence type="ECO:0000256" key="1">
    <source>
        <dbReference type="ARBA" id="ARBA00004141"/>
    </source>
</evidence>
<comment type="subcellular location">
    <subcellularLocation>
        <location evidence="1">Membrane</location>
        <topology evidence="1">Multi-pass membrane protein</topology>
    </subcellularLocation>
</comment>
<sequence length="135" mass="15588">MEAEMRILFFVQRFLATLIDLIIVYLPVLLLVQLIFTYKEVGGIGNFLAAILFVLYNLISESSFQGKTIRKFFAKLKVKTISTDLLEVCQREMAKLLYFLPMVGWIFVLFSVVMYFVNGQFLHDKIGRSEVTVSD</sequence>
<proteinExistence type="predicted"/>
<feature type="transmembrane region" description="Helical" evidence="5">
    <location>
        <begin position="41"/>
        <end position="59"/>
    </location>
</feature>
<reference evidence="7 8" key="1">
    <citation type="submission" date="2015-01" db="EMBL/GenBank/DDBJ databases">
        <title>Lactococcus lactis subsp.lactis JCM 5805 whole genome shotgun sequence.</title>
        <authorList>
            <person name="Fujii T."/>
            <person name="Tomita Y."/>
            <person name="Ikushima S."/>
            <person name="Fujiwara D."/>
        </authorList>
    </citation>
    <scope>NUCLEOTIDE SEQUENCE [LARGE SCALE GENOMIC DNA]</scope>
    <source>
        <strain evidence="7 8">JCM 5805</strain>
    </source>
</reference>